<name>A0A8H7VVN2_9FUNG</name>
<dbReference type="EMBL" id="JAEPRE010000206">
    <property type="protein sequence ID" value="KAG2230363.1"/>
    <property type="molecule type" value="Genomic_DNA"/>
</dbReference>
<reference evidence="7" key="1">
    <citation type="submission" date="2021-01" db="EMBL/GenBank/DDBJ databases">
        <title>Metabolic potential, ecology and presence of endohyphal bacteria is reflected in genomic diversity of Mucoromycotina.</title>
        <authorList>
            <person name="Muszewska A."/>
            <person name="Okrasinska A."/>
            <person name="Steczkiewicz K."/>
            <person name="Drgas O."/>
            <person name="Orlowska M."/>
            <person name="Perlinska-Lenart U."/>
            <person name="Aleksandrzak-Piekarczyk T."/>
            <person name="Szatraj K."/>
            <person name="Zielenkiewicz U."/>
            <person name="Pilsyk S."/>
            <person name="Malc E."/>
            <person name="Mieczkowski P."/>
            <person name="Kruszewska J.S."/>
            <person name="Biernat P."/>
            <person name="Pawlowska J."/>
        </authorList>
    </citation>
    <scope>NUCLEOTIDE SEQUENCE</scope>
    <source>
        <strain evidence="7">WA0000018081</strain>
    </source>
</reference>
<comment type="similarity">
    <text evidence="2 6">Belongs to the QNG1 protein family.</text>
</comment>
<keyword evidence="1 6" id="KW-0378">Hydrolase</keyword>
<accession>A0A8H7VVN2</accession>
<comment type="catalytic activity">
    <reaction evidence="5 6">
        <text>queuosine 5'-phosphate + H2O = queuine + D-ribose 5-phosphate</text>
        <dbReference type="Rhea" id="RHEA:75387"/>
        <dbReference type="ChEBI" id="CHEBI:15377"/>
        <dbReference type="ChEBI" id="CHEBI:17433"/>
        <dbReference type="ChEBI" id="CHEBI:78346"/>
        <dbReference type="ChEBI" id="CHEBI:194371"/>
    </reaction>
    <physiologicalReaction direction="left-to-right" evidence="5 6">
        <dbReference type="Rhea" id="RHEA:75388"/>
    </physiologicalReaction>
</comment>
<evidence type="ECO:0000256" key="4">
    <source>
        <dbReference type="ARBA" id="ARBA00035393"/>
    </source>
</evidence>
<dbReference type="PANTHER" id="PTHR21314:SF0">
    <property type="entry name" value="QUEUOSINE 5'-PHOSPHATE N-GLYCOSYLASE_HYDROLASE"/>
    <property type="match status" value="1"/>
</dbReference>
<evidence type="ECO:0000256" key="2">
    <source>
        <dbReference type="ARBA" id="ARBA00035119"/>
    </source>
</evidence>
<organism evidence="7 8">
    <name type="scientific">Thamnidium elegans</name>
    <dbReference type="NCBI Taxonomy" id="101142"/>
    <lineage>
        <taxon>Eukaryota</taxon>
        <taxon>Fungi</taxon>
        <taxon>Fungi incertae sedis</taxon>
        <taxon>Mucoromycota</taxon>
        <taxon>Mucoromycotina</taxon>
        <taxon>Mucoromycetes</taxon>
        <taxon>Mucorales</taxon>
        <taxon>Mucorineae</taxon>
        <taxon>Mucoraceae</taxon>
        <taxon>Thamnidium</taxon>
    </lineage>
</organism>
<dbReference type="InterPro" id="IPR019438">
    <property type="entry name" value="Q_salvage"/>
</dbReference>
<evidence type="ECO:0000256" key="6">
    <source>
        <dbReference type="RuleBase" id="RU365002"/>
    </source>
</evidence>
<comment type="function">
    <text evidence="6">Catalyzes the hydrolysis of queuosine 5'-phosphate, releasing the nucleobase queuine (q). Is required for salvage of queuine from exogenous queuosine (Q) that is imported and then converted to queuosine 5'-phosphate intracellularly.</text>
</comment>
<dbReference type="Pfam" id="PF10343">
    <property type="entry name" value="Q_salvage"/>
    <property type="match status" value="1"/>
</dbReference>
<protein>
    <recommendedName>
        <fullName evidence="3 6">Queuosine 5'-phosphate N-glycosylase/hydrolase</fullName>
        <ecNumber evidence="6">3.2.2.-</ecNumber>
    </recommendedName>
    <alternativeName>
        <fullName evidence="4 6">Queuosine-nucleotide N-glycosylase/hydrolase</fullName>
    </alternativeName>
</protein>
<comment type="caution">
    <text evidence="7">The sequence shown here is derived from an EMBL/GenBank/DDBJ whole genome shotgun (WGS) entry which is preliminary data.</text>
</comment>
<dbReference type="GO" id="GO:0016787">
    <property type="term" value="F:hydrolase activity"/>
    <property type="evidence" value="ECO:0007669"/>
    <property type="project" value="UniProtKB-KW"/>
</dbReference>
<evidence type="ECO:0000313" key="8">
    <source>
        <dbReference type="Proteomes" id="UP000613177"/>
    </source>
</evidence>
<evidence type="ECO:0000256" key="1">
    <source>
        <dbReference type="ARBA" id="ARBA00022801"/>
    </source>
</evidence>
<evidence type="ECO:0000256" key="3">
    <source>
        <dbReference type="ARBA" id="ARBA00035306"/>
    </source>
</evidence>
<dbReference type="EC" id="3.2.2.-" evidence="6"/>
<proteinExistence type="inferred from homology"/>
<gene>
    <name evidence="7" type="ORF">INT48_007658</name>
</gene>
<dbReference type="GO" id="GO:0006400">
    <property type="term" value="P:tRNA modification"/>
    <property type="evidence" value="ECO:0007669"/>
    <property type="project" value="TreeGrafter"/>
</dbReference>
<dbReference type="PANTHER" id="PTHR21314">
    <property type="entry name" value="QUEUOSINE 5'-PHOSPHATE N-GLYCOSYLASE_HYDROLASE-RELATED"/>
    <property type="match status" value="1"/>
</dbReference>
<keyword evidence="8" id="KW-1185">Reference proteome</keyword>
<sequence>MPTKENKVLESARFISENSKNVFIPKENLDNAVQTILTNMKKRSYSTKTWNEHPLHPKVADCRTVDWIFLIDLLNFSFWSDLDVSDKSVPHPDRYAVTYDGVSYTGYWSLCAAINRALDNGIPITNPEYYGSQASDEELAEVFKSDTKEPAPMLAERIRVMREAGKVLCEKFDGSFINCILEANHSAAKLLDIIIDNFGSFNDVHDFHGRKVFILKRAQILIADLWACFDGESYGEFYDIDSITMFADYRVPQALYQLGLLRYSPALIKRLEKREYFPSGSEDEVEIRGNSIWAVELARQRIEEIDPSLKINAILIDFYIWDMAKEIQDQMTVPTHCTRSCFY</sequence>
<evidence type="ECO:0000256" key="5">
    <source>
        <dbReference type="ARBA" id="ARBA00048204"/>
    </source>
</evidence>
<dbReference type="Proteomes" id="UP000613177">
    <property type="component" value="Unassembled WGS sequence"/>
</dbReference>
<evidence type="ECO:0000313" key="7">
    <source>
        <dbReference type="EMBL" id="KAG2230363.1"/>
    </source>
</evidence>
<dbReference type="AlphaFoldDB" id="A0A8H7VVN2"/>